<evidence type="ECO:0000256" key="8">
    <source>
        <dbReference type="ARBA" id="ARBA00023014"/>
    </source>
</evidence>
<dbReference type="GO" id="GO:0046872">
    <property type="term" value="F:metal ion binding"/>
    <property type="evidence" value="ECO:0007669"/>
    <property type="project" value="UniProtKB-KW"/>
</dbReference>
<dbReference type="InterPro" id="IPR006963">
    <property type="entry name" value="Mopterin_OxRdtase_4Fe-4S_dom"/>
</dbReference>
<evidence type="ECO:0000313" key="10">
    <source>
        <dbReference type="EMBL" id="AIH04708.1"/>
    </source>
</evidence>
<dbReference type="PANTHER" id="PTHR43742:SF9">
    <property type="entry name" value="TETRATHIONATE REDUCTASE SUBUNIT A"/>
    <property type="match status" value="1"/>
</dbReference>
<dbReference type="InterPro" id="IPR006657">
    <property type="entry name" value="MoPterin_dinucl-bd_dom"/>
</dbReference>
<dbReference type="eggNOG" id="COG0243">
    <property type="taxonomic scope" value="Bacteria"/>
</dbReference>
<evidence type="ECO:0000256" key="3">
    <source>
        <dbReference type="ARBA" id="ARBA00022505"/>
    </source>
</evidence>
<evidence type="ECO:0000256" key="4">
    <source>
        <dbReference type="ARBA" id="ARBA00022723"/>
    </source>
</evidence>
<keyword evidence="8" id="KW-0411">Iron-sulfur</keyword>
<evidence type="ECO:0000256" key="5">
    <source>
        <dbReference type="ARBA" id="ARBA00022729"/>
    </source>
</evidence>
<dbReference type="SUPFAM" id="SSF50692">
    <property type="entry name" value="ADC-like"/>
    <property type="match status" value="1"/>
</dbReference>
<name>A0A075WW36_9BACT</name>
<organism evidence="10 11">
    <name type="scientific">Thermodesulfobacterium commune DSM 2178</name>
    <dbReference type="NCBI Taxonomy" id="289377"/>
    <lineage>
        <taxon>Bacteria</taxon>
        <taxon>Pseudomonadati</taxon>
        <taxon>Thermodesulfobacteriota</taxon>
        <taxon>Thermodesulfobacteria</taxon>
        <taxon>Thermodesulfobacteriales</taxon>
        <taxon>Thermodesulfobacteriaceae</taxon>
        <taxon>Thermodesulfobacterium</taxon>
    </lineage>
</organism>
<dbReference type="Pfam" id="PF01568">
    <property type="entry name" value="Molydop_binding"/>
    <property type="match status" value="1"/>
</dbReference>
<dbReference type="Proteomes" id="UP000028481">
    <property type="component" value="Chromosome"/>
</dbReference>
<dbReference type="Gene3D" id="2.40.40.20">
    <property type="match status" value="1"/>
</dbReference>
<dbReference type="Gene3D" id="2.20.25.90">
    <property type="entry name" value="ADC-like domains"/>
    <property type="match status" value="1"/>
</dbReference>
<dbReference type="SMART" id="SM00926">
    <property type="entry name" value="Molybdop_Fe4S4"/>
    <property type="match status" value="1"/>
</dbReference>
<dbReference type="Gene3D" id="3.30.2070.10">
    <property type="entry name" value="Formate dehydrogenase/DMSO reductase"/>
    <property type="match status" value="1"/>
</dbReference>
<gene>
    <name evidence="10" type="ORF">HL41_08650</name>
</gene>
<dbReference type="Gene3D" id="3.40.228.10">
    <property type="entry name" value="Dimethylsulfoxide Reductase, domain 2"/>
    <property type="match status" value="1"/>
</dbReference>
<comment type="similarity">
    <text evidence="1">Belongs to the prokaryotic molybdopterin-containing oxidoreductase family.</text>
</comment>
<proteinExistence type="inferred from homology"/>
<dbReference type="STRING" id="289377.HL41_08650"/>
<dbReference type="Gene3D" id="3.40.50.740">
    <property type="match status" value="1"/>
</dbReference>
<dbReference type="AlphaFoldDB" id="A0A075WW36"/>
<dbReference type="EMBL" id="CP008796">
    <property type="protein sequence ID" value="AIH04708.1"/>
    <property type="molecule type" value="Genomic_DNA"/>
</dbReference>
<evidence type="ECO:0000256" key="1">
    <source>
        <dbReference type="ARBA" id="ARBA00010312"/>
    </source>
</evidence>
<dbReference type="GO" id="GO:0043546">
    <property type="term" value="F:molybdopterin cofactor binding"/>
    <property type="evidence" value="ECO:0007669"/>
    <property type="project" value="InterPro"/>
</dbReference>
<dbReference type="Pfam" id="PF04879">
    <property type="entry name" value="Molybdop_Fe4S4"/>
    <property type="match status" value="1"/>
</dbReference>
<dbReference type="PANTHER" id="PTHR43742">
    <property type="entry name" value="TRIMETHYLAMINE-N-OXIDE REDUCTASE"/>
    <property type="match status" value="1"/>
</dbReference>
<dbReference type="HOGENOM" id="CLU_000422_13_3_0"/>
<dbReference type="PROSITE" id="PS51669">
    <property type="entry name" value="4FE4S_MOW_BIS_MGD"/>
    <property type="match status" value="1"/>
</dbReference>
<sequence length="695" mass="79154">MKKQVFSVCGMCSARCPIRVEVTDGRITWIEGNPYAAGIEGSMCARGSAGLVHVYDFERPQGPMVRIGERGSGEWKRVSWDEALNYIANRLSEIIGKYGPKSVALLDRGGGLFGEMQRVFIKAIGSPNYFNHDDLCRKDADLALQSLIGIPRNQISYDFANARHIVSFGRAFFDAVVVKEANNVLKALEKGAKLTYFDPRVNVTATKATRYLRIRPGTDYAVVLALIHQILKEDLYDRDFVNKYMLGITDLEEFIKPYTPKWAEAESGVPEYQIIKLARELSEAKPRVIIYPYWFGARYTDSFYYARAVWILNFLLGNLEQKGGLILAKSPKEVGAQPLKSLLDPIPAPQDKRIEAELGKGFLYDGAGHILHLYKAIKTEEPYPIKALFVYRYDPFAGMPLEDIKEITRKLELLVHIPVDYGTTSWFADVILPESTYLERDDIIGLQRGAKPAFILRRKAIDPVYDTKPRWWIFTQLCKKLGLEKYVPYESIEDIWNYQLEGTGIKIEDFEAKGFVSLCKEQVLYSRDQLKFKTPSGKIEIVSSKMQEREVPIFYPYKTPEKPKVEEGEFRLIFGRAAMHTHVRTQNNPLLNEIKPENELWINDEVAERLGIKDGDWVEVSSGDYTGKIKAKVTPFIHPEAVFMVRGYQNDIPWLSRVYGKGLNEGRLLKGAFDKFALGSHTGVLFENFVKVKKA</sequence>
<feature type="domain" description="4Fe-4S Mo/W bis-MGD-type" evidence="9">
    <location>
        <begin position="2"/>
        <end position="58"/>
    </location>
</feature>
<dbReference type="InterPro" id="IPR050612">
    <property type="entry name" value="Prok_Mopterin_Oxidored"/>
</dbReference>
<reference evidence="10 11" key="1">
    <citation type="journal article" date="2015" name="Genome Announc.">
        <title>Genome Sequence of a Sulfate-Reducing Thermophilic Bacterium, Thermodesulfobacterium commune DSM 2178T (Phylum Thermodesulfobacteria).</title>
        <authorList>
            <person name="Bhatnagar S."/>
            <person name="Badger J.H."/>
            <person name="Madupu R."/>
            <person name="Khouri H.M."/>
            <person name="O'Connor E.M."/>
            <person name="Robb F.T."/>
            <person name="Ward N.L."/>
            <person name="Eisen J.A."/>
        </authorList>
    </citation>
    <scope>NUCLEOTIDE SEQUENCE [LARGE SCALE GENOMIC DNA]</scope>
    <source>
        <strain evidence="10 11">DSM 2178</strain>
    </source>
</reference>
<keyword evidence="7" id="KW-0408">Iron</keyword>
<evidence type="ECO:0000259" key="9">
    <source>
        <dbReference type="PROSITE" id="PS51669"/>
    </source>
</evidence>
<dbReference type="KEGG" id="tcm:HL41_08650"/>
<keyword evidence="2" id="KW-0004">4Fe-4S</keyword>
<accession>A0A075WW36</accession>
<dbReference type="CDD" id="cd02778">
    <property type="entry name" value="MopB_CT_Thiosulfate-R-like"/>
    <property type="match status" value="1"/>
</dbReference>
<dbReference type="Pfam" id="PF00384">
    <property type="entry name" value="Molybdopterin"/>
    <property type="match status" value="1"/>
</dbReference>
<dbReference type="RefSeq" id="WP_038061370.1">
    <property type="nucleotide sequence ID" value="NZ_CP008796.1"/>
</dbReference>
<dbReference type="SUPFAM" id="SSF53706">
    <property type="entry name" value="Formate dehydrogenase/DMSO reductase, domains 1-3"/>
    <property type="match status" value="1"/>
</dbReference>
<evidence type="ECO:0000256" key="6">
    <source>
        <dbReference type="ARBA" id="ARBA00023002"/>
    </source>
</evidence>
<keyword evidence="3" id="KW-0500">Molybdenum</keyword>
<dbReference type="PaxDb" id="289377-HL41_08650"/>
<evidence type="ECO:0000256" key="7">
    <source>
        <dbReference type="ARBA" id="ARBA00023004"/>
    </source>
</evidence>
<evidence type="ECO:0000256" key="2">
    <source>
        <dbReference type="ARBA" id="ARBA00022485"/>
    </source>
</evidence>
<dbReference type="GO" id="GO:0051539">
    <property type="term" value="F:4 iron, 4 sulfur cluster binding"/>
    <property type="evidence" value="ECO:0007669"/>
    <property type="project" value="UniProtKB-KW"/>
</dbReference>
<keyword evidence="4" id="KW-0479">Metal-binding</keyword>
<dbReference type="OrthoDB" id="9805142at2"/>
<dbReference type="InterPro" id="IPR006656">
    <property type="entry name" value="Mopterin_OxRdtase"/>
</dbReference>
<keyword evidence="5" id="KW-0732">Signal</keyword>
<keyword evidence="11" id="KW-1185">Reference proteome</keyword>
<protein>
    <submittedName>
        <fullName evidence="10">Thiosulfate reductase</fullName>
    </submittedName>
</protein>
<dbReference type="GO" id="GO:0016491">
    <property type="term" value="F:oxidoreductase activity"/>
    <property type="evidence" value="ECO:0007669"/>
    <property type="project" value="UniProtKB-KW"/>
</dbReference>
<keyword evidence="6" id="KW-0560">Oxidoreductase</keyword>
<dbReference type="InterPro" id="IPR009010">
    <property type="entry name" value="Asp_de-COase-like_dom_sf"/>
</dbReference>
<evidence type="ECO:0000313" key="11">
    <source>
        <dbReference type="Proteomes" id="UP000028481"/>
    </source>
</evidence>